<reference evidence="1" key="1">
    <citation type="submission" date="2020-05" db="EMBL/GenBank/DDBJ databases">
        <authorList>
            <person name="Delgado-Blas J."/>
        </authorList>
    </citation>
    <scope>NUCLEOTIDE SEQUENCE</scope>
    <source>
        <strain evidence="1">BB1459</strain>
        <strain evidence="2">BB1480</strain>
    </source>
</reference>
<dbReference type="Proteomes" id="UP000837205">
    <property type="component" value="Unassembled WGS sequence"/>
</dbReference>
<evidence type="ECO:0000313" key="1">
    <source>
        <dbReference type="EMBL" id="CAB5555239.1"/>
    </source>
</evidence>
<dbReference type="Proteomes" id="UP000834503">
    <property type="component" value="Unassembled WGS sequence"/>
</dbReference>
<dbReference type="RefSeq" id="WP_155643920.1">
    <property type="nucleotide sequence ID" value="NZ_CAHPQT010000072.1"/>
</dbReference>
<evidence type="ECO:0000313" key="4">
    <source>
        <dbReference type="Proteomes" id="UP000837205"/>
    </source>
</evidence>
<sequence length="55" mass="6072">MKFSELPEAIQGQAAKALANELQGLITWDDDKRTEKAKAIAESVRESYVTLCSES</sequence>
<evidence type="ECO:0000313" key="3">
    <source>
        <dbReference type="Proteomes" id="UP000834503"/>
    </source>
</evidence>
<dbReference type="AlphaFoldDB" id="A0A9N8CR67"/>
<evidence type="ECO:0000313" key="2">
    <source>
        <dbReference type="EMBL" id="CAC9198698.1"/>
    </source>
</evidence>
<gene>
    <name evidence="1" type="ORF">GHA_02642</name>
    <name evidence="2" type="ORF">TML_02242</name>
</gene>
<proteinExistence type="predicted"/>
<protein>
    <submittedName>
        <fullName evidence="1">Uncharacterized protein</fullName>
    </submittedName>
</protein>
<accession>A0A9N8CR67</accession>
<keyword evidence="4" id="KW-1185">Reference proteome</keyword>
<dbReference type="EMBL" id="CAIIUA010000001">
    <property type="protein sequence ID" value="CAC9198698.1"/>
    <property type="molecule type" value="Genomic_DNA"/>
</dbReference>
<comment type="caution">
    <text evidence="1">The sequence shown here is derived from an EMBL/GenBank/DDBJ whole genome shotgun (WGS) entry which is preliminary data.</text>
</comment>
<dbReference type="EMBL" id="CAHPQX010000010">
    <property type="protein sequence ID" value="CAB5555239.1"/>
    <property type="molecule type" value="Genomic_DNA"/>
</dbReference>
<name>A0A9N8CR67_9ENTR</name>
<organism evidence="1 3">
    <name type="scientific">Citrobacter werkmanii</name>
    <dbReference type="NCBI Taxonomy" id="67827"/>
    <lineage>
        <taxon>Bacteria</taxon>
        <taxon>Pseudomonadati</taxon>
        <taxon>Pseudomonadota</taxon>
        <taxon>Gammaproteobacteria</taxon>
        <taxon>Enterobacterales</taxon>
        <taxon>Enterobacteriaceae</taxon>
        <taxon>Citrobacter</taxon>
        <taxon>Citrobacter freundii complex</taxon>
    </lineage>
</organism>